<dbReference type="RefSeq" id="WP_209704146.1">
    <property type="nucleotide sequence ID" value="NZ_JAFIDA010000001.1"/>
</dbReference>
<evidence type="ECO:0000256" key="1">
    <source>
        <dbReference type="SAM" id="MobiDB-lite"/>
    </source>
</evidence>
<evidence type="ECO:0008006" key="5">
    <source>
        <dbReference type="Google" id="ProtNLM"/>
    </source>
</evidence>
<dbReference type="AlphaFoldDB" id="A0A940PQU3"/>
<evidence type="ECO:0000313" key="4">
    <source>
        <dbReference type="Proteomes" id="UP000675163"/>
    </source>
</evidence>
<evidence type="ECO:0000256" key="2">
    <source>
        <dbReference type="SAM" id="SignalP"/>
    </source>
</evidence>
<accession>A0A940PQU3</accession>
<feature type="compositionally biased region" description="Low complexity" evidence="1">
    <location>
        <begin position="52"/>
        <end position="70"/>
    </location>
</feature>
<keyword evidence="4" id="KW-1185">Reference proteome</keyword>
<sequence length="198" mass="20815">MKKQAIALSLVAAVLLGTTACTSYPGSDEIAAEYYAQVRAEAAAEQIPSDTEQQQDPAAQEPAVEQPASETDSSKGTAPQSGTEYFQANQRFSPVLDKWVVDGTTVSFKQYSCAGSVTGEGNGTLAPTGYADGSLEITWDPDATGVDSVGRNLEITDRYLSQLHGIDDGAAIVDKKAAAVKFTKMCGELGDTVLKLLL</sequence>
<dbReference type="Proteomes" id="UP000675163">
    <property type="component" value="Unassembled WGS sequence"/>
</dbReference>
<gene>
    <name evidence="3" type="ORF">JOF28_000295</name>
</gene>
<name>A0A940PQU3_9MICO</name>
<comment type="caution">
    <text evidence="3">The sequence shown here is derived from an EMBL/GenBank/DDBJ whole genome shotgun (WGS) entry which is preliminary data.</text>
</comment>
<reference evidence="3" key="1">
    <citation type="submission" date="2021-02" db="EMBL/GenBank/DDBJ databases">
        <title>Sequencing the genomes of 1000 actinobacteria strains.</title>
        <authorList>
            <person name="Klenk H.-P."/>
        </authorList>
    </citation>
    <scope>NUCLEOTIDE SEQUENCE</scope>
    <source>
        <strain evidence="3">DSM 22850</strain>
    </source>
</reference>
<organism evidence="3 4">
    <name type="scientific">Leucobacter exalbidus</name>
    <dbReference type="NCBI Taxonomy" id="662960"/>
    <lineage>
        <taxon>Bacteria</taxon>
        <taxon>Bacillati</taxon>
        <taxon>Actinomycetota</taxon>
        <taxon>Actinomycetes</taxon>
        <taxon>Micrococcales</taxon>
        <taxon>Microbacteriaceae</taxon>
        <taxon>Leucobacter</taxon>
    </lineage>
</organism>
<protein>
    <recommendedName>
        <fullName evidence="5">Lipoprotein</fullName>
    </recommendedName>
</protein>
<dbReference type="PROSITE" id="PS51257">
    <property type="entry name" value="PROKAR_LIPOPROTEIN"/>
    <property type="match status" value="1"/>
</dbReference>
<feature type="region of interest" description="Disordered" evidence="1">
    <location>
        <begin position="42"/>
        <end position="81"/>
    </location>
</feature>
<dbReference type="EMBL" id="JAFIDA010000001">
    <property type="protein sequence ID" value="MBP1325063.1"/>
    <property type="molecule type" value="Genomic_DNA"/>
</dbReference>
<feature type="signal peptide" evidence="2">
    <location>
        <begin position="1"/>
        <end position="23"/>
    </location>
</feature>
<feature type="chain" id="PRO_5038811097" description="Lipoprotein" evidence="2">
    <location>
        <begin position="24"/>
        <end position="198"/>
    </location>
</feature>
<evidence type="ECO:0000313" key="3">
    <source>
        <dbReference type="EMBL" id="MBP1325063.1"/>
    </source>
</evidence>
<proteinExistence type="predicted"/>
<keyword evidence="2" id="KW-0732">Signal</keyword>